<evidence type="ECO:0000313" key="11">
    <source>
        <dbReference type="Proteomes" id="UP000008068"/>
    </source>
</evidence>
<evidence type="ECO:0000256" key="1">
    <source>
        <dbReference type="ARBA" id="ARBA00004123"/>
    </source>
</evidence>
<evidence type="ECO:0000256" key="5">
    <source>
        <dbReference type="ARBA" id="ARBA00023242"/>
    </source>
</evidence>
<accession>G0NAB4</accession>
<dbReference type="GO" id="GO:0032039">
    <property type="term" value="C:integrator complex"/>
    <property type="evidence" value="ECO:0007669"/>
    <property type="project" value="TreeGrafter"/>
</dbReference>
<feature type="compositionally biased region" description="Acidic residues" evidence="8">
    <location>
        <begin position="607"/>
        <end position="631"/>
    </location>
</feature>
<proteinExistence type="predicted"/>
<evidence type="ECO:0000256" key="6">
    <source>
        <dbReference type="PROSITE-ProRule" id="PRU00146"/>
    </source>
</evidence>
<keyword evidence="3 6" id="KW-0863">Zinc-finger</keyword>
<sequence length="1298" mass="149239">MSQRSFGSEIGNTTDTMTASNSSADVSLVKHTKPQKQAGDQMEKEVENGKSILRLPKPLAVEVYSKIHNSTLSKDDLLDEIEDLIDEKYYIGETLISAGKEYEVVSSERKGGLTIYTMADGTKIGHRDLKRKKGLSIDEIKQIAMEDVEMIDKVWKVKDDLLKECPIRETKKFAPIFSSANRRASGVSASPATSSTPKKKEEENSDQEDSDSDIEEITEDGGTATEEQQNGTPQRRASGRVTGGPAGSTSRRIMEKKKEKERLEKERMEKKEKEKEEKLRKKEEEKAKKQKEKEEKLKEKEEKQAKKAEKAERKSNGAASGSMDKFVKKENGTSNGEAASIFSPSRWGEKRTAIGVKKVDDAWKKRDLEAFNEACSWCEKNLSNNQRNSLENPTYKFAIQRSIDRTKDRQIMKGMKWTKKAEYKAEQAEKRKAQYSKFEPIIKAWFSEDIALDDLLVTSEHLDISTHSKRMDCDEELLKCMEIAQYFVSMRKILLWNENISAEQLRADLHKGLEGFKSSTYKMIANLLETALQEKEYEKAAHCNARLSEFPITEHTITELVRAFFIGNDQMSYKRDSNKRPGAGGAGVYEDDDQEEEMESEEKPIEPEEEPGNSEEPQQQDENDPEGFDAENDEEVAQKVRILALFSDPTHIYEWPAHAQIELLYALKEVVHGLPIIREWYLRDANSEQLTGLKQEANKITKKIEKAQQELADLPTGEITEDMSRQQTREMERVQRKRQQLEQTLDELKDEMEENREAAARERDDLERIFRVVSIGNDRHLRKYYWFAYSSDAGIWVQDFGTTSYEKWVRDCSEKGFMDVETLEVEDRPEYEDLPITSSQSTEIWYKLDTEAAIRHLLTILRKNGKREKQLKKYISNNLDDILASISRQKEKEEANAAKAKAAKKEEEDEGVEQDAEPKEEKEDVESASSTQEDKEMEAPPVADRFTGPFNHLKSTMMELLADWQLSGITKIVDTQQFENKLMEANGLEEMKVLVIELASSIPESCLIEKFPQNIAIAKKCFSHLKMNRFRNRVNEATNSSCLHLLLAYFDARIDQQKTITEMPCQVCRRKQGNRKLMCKQCGAVYHIQCHRPTISRDLFEEEGFKEGWWCAKCTKEDRRRQLAEAKEKREQEQLENGGGSDGSGGESDQEDEEMMMMEEEESTSRGRSAKRKANAAMRDVLEFEGVLRHTPAPPPPKRPKKTVLPEVQELFNTIERANPRLYKMLQQIPSQSRSTRNSHHETRSLPEIEDDLDVYQSADQLHGHLTQFFQQARGYVETHNPRKLEELESLISELNFI</sequence>
<dbReference type="Pfam" id="PF00628">
    <property type="entry name" value="PHD"/>
    <property type="match status" value="1"/>
</dbReference>
<gene>
    <name evidence="10" type="ORF">CAEBREN_16071</name>
</gene>
<feature type="compositionally biased region" description="Polar residues" evidence="8">
    <location>
        <begin position="225"/>
        <end position="235"/>
    </location>
</feature>
<dbReference type="InterPro" id="IPR028941">
    <property type="entry name" value="WHIM2_dom"/>
</dbReference>
<dbReference type="HOGENOM" id="CLU_005449_0_0_1"/>
<dbReference type="SUPFAM" id="SSF57903">
    <property type="entry name" value="FYVE/PHD zinc finger"/>
    <property type="match status" value="1"/>
</dbReference>
<dbReference type="InterPro" id="IPR013083">
    <property type="entry name" value="Znf_RING/FYVE/PHD"/>
</dbReference>
<evidence type="ECO:0000256" key="7">
    <source>
        <dbReference type="SAM" id="Coils"/>
    </source>
</evidence>
<dbReference type="InParanoid" id="G0NAB4"/>
<dbReference type="InterPro" id="IPR051776">
    <property type="entry name" value="Integrator_subunit_12"/>
</dbReference>
<dbReference type="STRING" id="135651.G0NAB4"/>
<evidence type="ECO:0000256" key="2">
    <source>
        <dbReference type="ARBA" id="ARBA00022723"/>
    </source>
</evidence>
<dbReference type="OMA" id="KVCRRKV"/>
<dbReference type="GO" id="GO:0008270">
    <property type="term" value="F:zinc ion binding"/>
    <property type="evidence" value="ECO:0007669"/>
    <property type="project" value="UniProtKB-KW"/>
</dbReference>
<feature type="region of interest" description="Disordered" evidence="8">
    <location>
        <begin position="181"/>
        <end position="341"/>
    </location>
</feature>
<keyword evidence="2" id="KW-0479">Metal-binding</keyword>
<keyword evidence="7" id="KW-0175">Coiled coil</keyword>
<organism evidence="11">
    <name type="scientific">Caenorhabditis brenneri</name>
    <name type="common">Nematode worm</name>
    <dbReference type="NCBI Taxonomy" id="135651"/>
    <lineage>
        <taxon>Eukaryota</taxon>
        <taxon>Metazoa</taxon>
        <taxon>Ecdysozoa</taxon>
        <taxon>Nematoda</taxon>
        <taxon>Chromadorea</taxon>
        <taxon>Rhabditida</taxon>
        <taxon>Rhabditina</taxon>
        <taxon>Rhabditomorpha</taxon>
        <taxon>Rhabditoidea</taxon>
        <taxon>Rhabditidae</taxon>
        <taxon>Peloderinae</taxon>
        <taxon>Caenorhabditis</taxon>
    </lineage>
</organism>
<keyword evidence="11" id="KW-1185">Reference proteome</keyword>
<keyword evidence="4" id="KW-0862">Zinc</keyword>
<dbReference type="SMART" id="SM00249">
    <property type="entry name" value="PHD"/>
    <property type="match status" value="1"/>
</dbReference>
<keyword evidence="5" id="KW-0539">Nucleus</keyword>
<reference evidence="11" key="1">
    <citation type="submission" date="2011-07" db="EMBL/GenBank/DDBJ databases">
        <authorList>
            <consortium name="Caenorhabditis brenneri Sequencing and Analysis Consortium"/>
            <person name="Wilson R.K."/>
        </authorList>
    </citation>
    <scope>NUCLEOTIDE SEQUENCE [LARGE SCALE GENOMIC DNA]</scope>
    <source>
        <strain evidence="11">PB2801</strain>
    </source>
</reference>
<dbReference type="PANTHER" id="PTHR13415">
    <property type="entry name" value="NUCLEAR FACTOR-RELATED"/>
    <property type="match status" value="1"/>
</dbReference>
<dbReference type="OrthoDB" id="5821632at2759"/>
<feature type="region of interest" description="Disordered" evidence="8">
    <location>
        <begin position="1125"/>
        <end position="1175"/>
    </location>
</feature>
<feature type="compositionally biased region" description="Basic and acidic residues" evidence="8">
    <location>
        <begin position="252"/>
        <end position="315"/>
    </location>
</feature>
<evidence type="ECO:0000256" key="4">
    <source>
        <dbReference type="ARBA" id="ARBA00022833"/>
    </source>
</evidence>
<feature type="compositionally biased region" description="Gly residues" evidence="8">
    <location>
        <begin position="1137"/>
        <end position="1146"/>
    </location>
</feature>
<comment type="subcellular location">
    <subcellularLocation>
        <location evidence="1">Nucleus</location>
    </subcellularLocation>
</comment>
<feature type="region of interest" description="Disordered" evidence="8">
    <location>
        <begin position="894"/>
        <end position="948"/>
    </location>
</feature>
<feature type="compositionally biased region" description="Polar residues" evidence="8">
    <location>
        <begin position="181"/>
        <end position="196"/>
    </location>
</feature>
<dbReference type="InterPro" id="IPR019787">
    <property type="entry name" value="Znf_PHD-finger"/>
</dbReference>
<feature type="compositionally biased region" description="Acidic residues" evidence="8">
    <location>
        <begin position="1148"/>
        <end position="1162"/>
    </location>
</feature>
<name>G0NAB4_CAEBE</name>
<dbReference type="Proteomes" id="UP000008068">
    <property type="component" value="Unassembled WGS sequence"/>
</dbReference>
<dbReference type="InterPro" id="IPR011011">
    <property type="entry name" value="Znf_FYVE_PHD"/>
</dbReference>
<feature type="region of interest" description="Disordered" evidence="8">
    <location>
        <begin position="574"/>
        <end position="631"/>
    </location>
</feature>
<dbReference type="PANTHER" id="PTHR13415:SF2">
    <property type="entry name" value="INTEGRATOR COMPLEX SUBUNIT 12"/>
    <property type="match status" value="1"/>
</dbReference>
<protein>
    <recommendedName>
        <fullName evidence="9">PHD-type domain-containing protein</fullName>
    </recommendedName>
</protein>
<dbReference type="Gene3D" id="3.30.40.10">
    <property type="entry name" value="Zinc/RING finger domain, C3HC4 (zinc finger)"/>
    <property type="match status" value="1"/>
</dbReference>
<dbReference type="EMBL" id="GL379854">
    <property type="protein sequence ID" value="EGT56155.1"/>
    <property type="molecule type" value="Genomic_DNA"/>
</dbReference>
<dbReference type="GO" id="GO:0034472">
    <property type="term" value="P:snRNA 3'-end processing"/>
    <property type="evidence" value="ECO:0007669"/>
    <property type="project" value="TreeGrafter"/>
</dbReference>
<feature type="region of interest" description="Disordered" evidence="8">
    <location>
        <begin position="1"/>
        <end position="42"/>
    </location>
</feature>
<evidence type="ECO:0000313" key="10">
    <source>
        <dbReference type="EMBL" id="EGT56155.1"/>
    </source>
</evidence>
<feature type="compositionally biased region" description="Polar residues" evidence="8">
    <location>
        <begin position="1"/>
        <end position="25"/>
    </location>
</feature>
<evidence type="ECO:0000259" key="9">
    <source>
        <dbReference type="PROSITE" id="PS50016"/>
    </source>
</evidence>
<feature type="compositionally biased region" description="Acidic residues" evidence="8">
    <location>
        <begin position="203"/>
        <end position="219"/>
    </location>
</feature>
<dbReference type="InterPro" id="IPR001965">
    <property type="entry name" value="Znf_PHD"/>
</dbReference>
<evidence type="ECO:0000256" key="8">
    <source>
        <dbReference type="SAM" id="MobiDB-lite"/>
    </source>
</evidence>
<dbReference type="PROSITE" id="PS50016">
    <property type="entry name" value="ZF_PHD_2"/>
    <property type="match status" value="1"/>
</dbReference>
<dbReference type="PROSITE" id="PS01359">
    <property type="entry name" value="ZF_PHD_1"/>
    <property type="match status" value="1"/>
</dbReference>
<evidence type="ECO:0000256" key="3">
    <source>
        <dbReference type="ARBA" id="ARBA00022771"/>
    </source>
</evidence>
<feature type="coiled-coil region" evidence="7">
    <location>
        <begin position="690"/>
        <end position="769"/>
    </location>
</feature>
<feature type="domain" description="PHD-type" evidence="9">
    <location>
        <begin position="1062"/>
        <end position="1117"/>
    </location>
</feature>
<dbReference type="FunCoup" id="G0NAB4">
    <property type="interactions" value="1959"/>
</dbReference>
<feature type="compositionally biased region" description="Acidic residues" evidence="8">
    <location>
        <begin position="589"/>
        <end position="600"/>
    </location>
</feature>
<dbReference type="Pfam" id="PF15613">
    <property type="entry name" value="WSD"/>
    <property type="match status" value="1"/>
</dbReference>
<dbReference type="InterPro" id="IPR019786">
    <property type="entry name" value="Zinc_finger_PHD-type_CS"/>
</dbReference>
<dbReference type="eggNOG" id="KOG1245">
    <property type="taxonomic scope" value="Eukaryota"/>
</dbReference>